<accession>A0ABS5HHL0</accession>
<keyword evidence="1" id="KW-1133">Transmembrane helix</keyword>
<organism evidence="2 3">
    <name type="scientific">Campylobacter anatolicus</name>
    <dbReference type="NCBI Taxonomy" id="2829105"/>
    <lineage>
        <taxon>Bacteria</taxon>
        <taxon>Pseudomonadati</taxon>
        <taxon>Campylobacterota</taxon>
        <taxon>Epsilonproteobacteria</taxon>
        <taxon>Campylobacterales</taxon>
        <taxon>Campylobacteraceae</taxon>
        <taxon>Campylobacter</taxon>
    </lineage>
</organism>
<gene>
    <name evidence="2" type="ORF">KDD93_04140</name>
</gene>
<feature type="transmembrane region" description="Helical" evidence="1">
    <location>
        <begin position="173"/>
        <end position="195"/>
    </location>
</feature>
<evidence type="ECO:0000313" key="3">
    <source>
        <dbReference type="Proteomes" id="UP000682951"/>
    </source>
</evidence>
<keyword evidence="1" id="KW-0812">Transmembrane</keyword>
<sequence length="426" mass="44350">MLVAAQCVMVLTLLLMISGKTPLYTTAIVGSAISALVAGLPIIGPKDAISLTSLINSGLNPVIADMTGILMFIGVMQTSGFMDSIIRAIVRLGNKLGGGGGVAVAGGVTAGVIGMLTGFTQPAITAVITGTASMKLGVDPHRSAGIHGHAGILGNYGGFTHPTQVAVIAVTNIGFGIINVIGVLVSLSVFACAFFRLKKQQKQEGVQILKDDIEKIVKEFEYNEKSIPTFKAFLPFLMLFMGFILGYPVFIVGVASAIFTILLSTINFKNGEQHMLEGVSKIAIPLVATIGFLFMSATIKQIGLAKVIADIFTPMLTYAPLQTMLIVSALAGLITQSNAASVAITIPFLQAALALGTADPLPLAVMAAGGSAMLQYYLTGGPVAALATVIPVISGSNLVKANKFQRPNMLFGLVVLFVLSIVFMFL</sequence>
<comment type="caution">
    <text evidence="2">The sequence shown here is derived from an EMBL/GenBank/DDBJ whole genome shotgun (WGS) entry which is preliminary data.</text>
</comment>
<keyword evidence="3" id="KW-1185">Reference proteome</keyword>
<feature type="transmembrane region" description="Helical" evidence="1">
    <location>
        <begin position="282"/>
        <end position="299"/>
    </location>
</feature>
<feature type="transmembrane region" description="Helical" evidence="1">
    <location>
        <begin position="408"/>
        <end position="425"/>
    </location>
</feature>
<protein>
    <submittedName>
        <fullName evidence="2">Citrate transporter</fullName>
    </submittedName>
</protein>
<name>A0ABS5HHL0_9BACT</name>
<dbReference type="EMBL" id="JAGSSW010000003">
    <property type="protein sequence ID" value="MBR8463765.1"/>
    <property type="molecule type" value="Genomic_DNA"/>
</dbReference>
<evidence type="ECO:0000313" key="2">
    <source>
        <dbReference type="EMBL" id="MBR8463765.1"/>
    </source>
</evidence>
<dbReference type="RefSeq" id="WP_212141832.1">
    <property type="nucleotide sequence ID" value="NZ_JAGSSW010000003.1"/>
</dbReference>
<keyword evidence="1" id="KW-0472">Membrane</keyword>
<proteinExistence type="predicted"/>
<feature type="transmembrane region" description="Helical" evidence="1">
    <location>
        <begin position="233"/>
        <end position="262"/>
    </location>
</feature>
<evidence type="ECO:0000256" key="1">
    <source>
        <dbReference type="SAM" id="Phobius"/>
    </source>
</evidence>
<feature type="transmembrane region" description="Helical" evidence="1">
    <location>
        <begin position="376"/>
        <end position="396"/>
    </location>
</feature>
<reference evidence="2 3" key="1">
    <citation type="submission" date="2021-04" db="EMBL/GenBank/DDBJ databases">
        <title>Molecular and phenotypic characterization and identification of bacterial isolates recovered from the Anatolian ground squirrels (Spermophilus xanthoprymnus) and which have the potential to form a new species in the Campylobacter genus.</title>
        <authorList>
            <person name="Aydin F."/>
            <person name="Abay S."/>
            <person name="Kayman T."/>
            <person name="Karakaya E."/>
            <person name="Mustak H.K."/>
            <person name="Mustak I.B."/>
            <person name="Bilgin N."/>
            <person name="Duzler A."/>
            <person name="Sahin O."/>
            <person name="Guran O."/>
            <person name="Saticioglu I.B."/>
        </authorList>
    </citation>
    <scope>NUCLEOTIDE SEQUENCE [LARGE SCALE GENOMIC DNA]</scope>
    <source>
        <strain evidence="3">faydin-G24</strain>
    </source>
</reference>
<dbReference type="Proteomes" id="UP000682951">
    <property type="component" value="Unassembled WGS sequence"/>
</dbReference>